<dbReference type="OrthoDB" id="6272224at2"/>
<evidence type="ECO:0000313" key="7">
    <source>
        <dbReference type="EMBL" id="OHU94265.1"/>
    </source>
</evidence>
<feature type="transmembrane region" description="Helical" evidence="5">
    <location>
        <begin position="30"/>
        <end position="50"/>
    </location>
</feature>
<dbReference type="InterPro" id="IPR006977">
    <property type="entry name" value="Yip1_dom"/>
</dbReference>
<keyword evidence="4 5" id="KW-0472">Membrane</keyword>
<organism evidence="7 8">
    <name type="scientific">Pseudoalteromonas byunsanensis</name>
    <dbReference type="NCBI Taxonomy" id="327939"/>
    <lineage>
        <taxon>Bacteria</taxon>
        <taxon>Pseudomonadati</taxon>
        <taxon>Pseudomonadota</taxon>
        <taxon>Gammaproteobacteria</taxon>
        <taxon>Alteromonadales</taxon>
        <taxon>Pseudoalteromonadaceae</taxon>
        <taxon>Pseudoalteromonas</taxon>
    </lineage>
</organism>
<protein>
    <recommendedName>
        <fullName evidence="6">Yip1 domain-containing protein</fullName>
    </recommendedName>
</protein>
<dbReference type="STRING" id="327939.BIW53_14365"/>
<evidence type="ECO:0000256" key="2">
    <source>
        <dbReference type="ARBA" id="ARBA00022692"/>
    </source>
</evidence>
<evidence type="ECO:0000256" key="5">
    <source>
        <dbReference type="SAM" id="Phobius"/>
    </source>
</evidence>
<dbReference type="Pfam" id="PF04893">
    <property type="entry name" value="Yip1"/>
    <property type="match status" value="1"/>
</dbReference>
<keyword evidence="3 5" id="KW-1133">Transmembrane helix</keyword>
<accession>A0A1S1N495</accession>
<feature type="transmembrane region" description="Helical" evidence="5">
    <location>
        <begin position="88"/>
        <end position="111"/>
    </location>
</feature>
<dbReference type="Proteomes" id="UP000180253">
    <property type="component" value="Unassembled WGS sequence"/>
</dbReference>
<feature type="transmembrane region" description="Helical" evidence="5">
    <location>
        <begin position="132"/>
        <end position="151"/>
    </location>
</feature>
<evidence type="ECO:0000256" key="4">
    <source>
        <dbReference type="ARBA" id="ARBA00023136"/>
    </source>
</evidence>
<proteinExistence type="predicted"/>
<feature type="transmembrane region" description="Helical" evidence="5">
    <location>
        <begin position="191"/>
        <end position="208"/>
    </location>
</feature>
<comment type="caution">
    <text evidence="7">The sequence shown here is derived from an EMBL/GenBank/DDBJ whole genome shotgun (WGS) entry which is preliminary data.</text>
</comment>
<dbReference type="AlphaFoldDB" id="A0A1S1N495"/>
<keyword evidence="2 5" id="KW-0812">Transmembrane</keyword>
<dbReference type="GO" id="GO:0016020">
    <property type="term" value="C:membrane"/>
    <property type="evidence" value="ECO:0007669"/>
    <property type="project" value="UniProtKB-SubCell"/>
</dbReference>
<evidence type="ECO:0000256" key="3">
    <source>
        <dbReference type="ARBA" id="ARBA00022989"/>
    </source>
</evidence>
<reference evidence="7 8" key="1">
    <citation type="submission" date="2016-10" db="EMBL/GenBank/DDBJ databases">
        <title>Pseudoalteromonas amylolytica sp. nov., isolated from the surface seawater.</title>
        <authorList>
            <person name="Wu Y.-H."/>
            <person name="Cheng H."/>
            <person name="Jin X.-B."/>
            <person name="Wang C.-S."/>
            <person name="Xu X.-W."/>
        </authorList>
    </citation>
    <scope>NUCLEOTIDE SEQUENCE [LARGE SCALE GENOMIC DNA]</scope>
    <source>
        <strain evidence="7 8">JCM 12483</strain>
    </source>
</reference>
<dbReference type="EMBL" id="MNAN01000034">
    <property type="protein sequence ID" value="OHU94265.1"/>
    <property type="molecule type" value="Genomic_DNA"/>
</dbReference>
<dbReference type="RefSeq" id="WP_070992705.1">
    <property type="nucleotide sequence ID" value="NZ_CBCSHD010000009.1"/>
</dbReference>
<feature type="transmembrane region" description="Helical" evidence="5">
    <location>
        <begin position="215"/>
        <end position="233"/>
    </location>
</feature>
<keyword evidence="8" id="KW-1185">Reference proteome</keyword>
<evidence type="ECO:0000313" key="8">
    <source>
        <dbReference type="Proteomes" id="UP000180253"/>
    </source>
</evidence>
<evidence type="ECO:0000259" key="6">
    <source>
        <dbReference type="Pfam" id="PF04893"/>
    </source>
</evidence>
<name>A0A1S1N495_9GAMM</name>
<feature type="domain" description="Yip1" evidence="6">
    <location>
        <begin position="12"/>
        <end position="232"/>
    </location>
</feature>
<comment type="subcellular location">
    <subcellularLocation>
        <location evidence="1">Membrane</location>
        <topology evidence="1">Multi-pass membrane protein</topology>
    </subcellularLocation>
</comment>
<evidence type="ECO:0000256" key="1">
    <source>
        <dbReference type="ARBA" id="ARBA00004141"/>
    </source>
</evidence>
<sequence length="235" mass="26545">MSYTNSPVALLDIFLAPRNVFEHLYNVKKWSWLGFLTLIVLTIFSVASFYSGMSQDWLIEQQLLHAGEISPSEMDAVVDLMRQTAEHIALISSVTSAIFIFILCLIMASYIKLIASISQEGKDSTFGDCFSLAVWTYMPLVIHAIGFIFLFSTANDVDLPIVLQNYSSLNQIFFNFSPGEQFYNIADNFNLFYLWSIGLMTIGLKVCFKISVMKALLISLLPYGLVFGSWFLIVM</sequence>
<gene>
    <name evidence="7" type="ORF">BIW53_14365</name>
</gene>